<gene>
    <name evidence="3" type="ORF">ACFQ24_22430</name>
</gene>
<dbReference type="PIRSF" id="PIRSF029557">
    <property type="entry name" value="UCP029557"/>
    <property type="match status" value="1"/>
</dbReference>
<dbReference type="InterPro" id="IPR048342">
    <property type="entry name" value="DUF1285_C"/>
</dbReference>
<dbReference type="InterPro" id="IPR010707">
    <property type="entry name" value="DUF1285"/>
</dbReference>
<dbReference type="Pfam" id="PF21028">
    <property type="entry name" value="DUF1285_C"/>
    <property type="match status" value="1"/>
</dbReference>
<dbReference type="Gene3D" id="3.10.540.10">
    <property type="entry name" value="duf1285 like domain"/>
    <property type="match status" value="1"/>
</dbReference>
<dbReference type="EMBL" id="JBHTLS010000135">
    <property type="protein sequence ID" value="MFD1107634.1"/>
    <property type="molecule type" value="Genomic_DNA"/>
</dbReference>
<dbReference type="InterPro" id="IPR023361">
    <property type="entry name" value="DUF1285_beta_roll_sf"/>
</dbReference>
<reference evidence="4" key="1">
    <citation type="journal article" date="2019" name="Int. J. Syst. Evol. Microbiol.">
        <title>The Global Catalogue of Microorganisms (GCM) 10K type strain sequencing project: providing services to taxonomists for standard genome sequencing and annotation.</title>
        <authorList>
            <consortium name="The Broad Institute Genomics Platform"/>
            <consortium name="The Broad Institute Genome Sequencing Center for Infectious Disease"/>
            <person name="Wu L."/>
            <person name="Ma J."/>
        </authorList>
    </citation>
    <scope>NUCLEOTIDE SEQUENCE [LARGE SCALE GENOMIC DNA]</scope>
    <source>
        <strain evidence="4">CCUG 54329</strain>
    </source>
</reference>
<protein>
    <submittedName>
        <fullName evidence="3">DUF1285 domain-containing protein</fullName>
    </submittedName>
</protein>
<feature type="domain" description="DUF1285" evidence="1">
    <location>
        <begin position="27"/>
        <end position="94"/>
    </location>
</feature>
<dbReference type="RefSeq" id="WP_380915348.1">
    <property type="nucleotide sequence ID" value="NZ_JBHTLS010000135.1"/>
</dbReference>
<organism evidence="3 4">
    <name type="scientific">Sphingobium olei</name>
    <dbReference type="NCBI Taxonomy" id="420955"/>
    <lineage>
        <taxon>Bacteria</taxon>
        <taxon>Pseudomonadati</taxon>
        <taxon>Pseudomonadota</taxon>
        <taxon>Alphaproteobacteria</taxon>
        <taxon>Sphingomonadales</taxon>
        <taxon>Sphingomonadaceae</taxon>
        <taxon>Sphingobium</taxon>
    </lineage>
</organism>
<dbReference type="Proteomes" id="UP001597203">
    <property type="component" value="Unassembled WGS sequence"/>
</dbReference>
<sequence length="192" mass="21251">MPMEPVPDLSTLSLADIAKLAQEKRLPPVETWNPDHCGDSEMRIARDGRWYHQGSPIGREAMVRLFSTILRREADGRHVLVTPVEKLDIEVEDAPFVAVELKSEGDGRGRTLAFRLNSSDVVTAGPDHPLSLRETPDGPRPYLHVRGGMEALIGRNVYYELMNLALDESDSGQDERVGLWSGGAFFALDDAS</sequence>
<evidence type="ECO:0000259" key="2">
    <source>
        <dbReference type="Pfam" id="PF21028"/>
    </source>
</evidence>
<feature type="domain" description="DUF1285" evidence="2">
    <location>
        <begin position="95"/>
        <end position="188"/>
    </location>
</feature>
<comment type="caution">
    <text evidence="3">The sequence shown here is derived from an EMBL/GenBank/DDBJ whole genome shotgun (WGS) entry which is preliminary data.</text>
</comment>
<dbReference type="Pfam" id="PF06938">
    <property type="entry name" value="DUF1285_N"/>
    <property type="match status" value="1"/>
</dbReference>
<dbReference type="InterPro" id="IPR048341">
    <property type="entry name" value="DUF1285_N"/>
</dbReference>
<evidence type="ECO:0000313" key="3">
    <source>
        <dbReference type="EMBL" id="MFD1107634.1"/>
    </source>
</evidence>
<name>A0ABW3P9L6_9SPHN</name>
<proteinExistence type="predicted"/>
<evidence type="ECO:0000313" key="4">
    <source>
        <dbReference type="Proteomes" id="UP001597203"/>
    </source>
</evidence>
<evidence type="ECO:0000259" key="1">
    <source>
        <dbReference type="Pfam" id="PF06938"/>
    </source>
</evidence>
<accession>A0ABW3P9L6</accession>
<keyword evidence="4" id="KW-1185">Reference proteome</keyword>
<dbReference type="Gene3D" id="2.30.270.10">
    <property type="entry name" value="duf1285 protein"/>
    <property type="match status" value="1"/>
</dbReference>